<keyword evidence="2" id="KW-1185">Reference proteome</keyword>
<name>A0ABM0MXP1_SACKO</name>
<protein>
    <submittedName>
        <fullName evidence="3">Uncharacterized protein LOC102804501</fullName>
    </submittedName>
</protein>
<feature type="transmembrane region" description="Helical" evidence="1">
    <location>
        <begin position="20"/>
        <end position="40"/>
    </location>
</feature>
<dbReference type="GeneID" id="102804501"/>
<dbReference type="Proteomes" id="UP000694865">
    <property type="component" value="Unplaced"/>
</dbReference>
<keyword evidence="1" id="KW-0812">Transmembrane</keyword>
<dbReference type="InterPro" id="IPR034607">
    <property type="entry name" value="CCDC127"/>
</dbReference>
<gene>
    <name evidence="3" type="primary">LOC102804501</name>
</gene>
<accession>A0ABM0MXP1</accession>
<evidence type="ECO:0000313" key="3">
    <source>
        <dbReference type="RefSeq" id="XP_006824782.1"/>
    </source>
</evidence>
<keyword evidence="1" id="KW-0472">Membrane</keyword>
<sequence length="203" mass="24259">MNDLNIPPDRESWSRKISRLATEFIVPVLLPASTVLIVWIGQRYKNIKNNEVHTNPQSKKKDAQLLYLKHRLGYEQKLQIEEEKEVQTILKDLEHIEQHLVQRQDIFCSSFKSKHDRKKVEDALLEYAYDQPYEKDIKLYKGLKKILDENCGDQHCGRNRYENGCLMWEWLDGMRAKVYLRKYQRIYSKMKDWEKSANLSLKG</sequence>
<dbReference type="PANTHER" id="PTHR31958:SF2">
    <property type="entry name" value="COILED-COIL DOMAIN-CONTAINING PROTEIN 127"/>
    <property type="match status" value="1"/>
</dbReference>
<dbReference type="PANTHER" id="PTHR31958">
    <property type="entry name" value="COILED-COIL DOMAIN-CONTAINING PROTEIN 127"/>
    <property type="match status" value="1"/>
</dbReference>
<evidence type="ECO:0000313" key="2">
    <source>
        <dbReference type="Proteomes" id="UP000694865"/>
    </source>
</evidence>
<evidence type="ECO:0000256" key="1">
    <source>
        <dbReference type="SAM" id="Phobius"/>
    </source>
</evidence>
<reference evidence="3" key="1">
    <citation type="submission" date="2025-08" db="UniProtKB">
        <authorList>
            <consortium name="RefSeq"/>
        </authorList>
    </citation>
    <scope>IDENTIFICATION</scope>
    <source>
        <tissue evidence="3">Testes</tissue>
    </source>
</reference>
<organism evidence="2 3">
    <name type="scientific">Saccoglossus kowalevskii</name>
    <name type="common">Acorn worm</name>
    <dbReference type="NCBI Taxonomy" id="10224"/>
    <lineage>
        <taxon>Eukaryota</taxon>
        <taxon>Metazoa</taxon>
        <taxon>Hemichordata</taxon>
        <taxon>Enteropneusta</taxon>
        <taxon>Harrimaniidae</taxon>
        <taxon>Saccoglossus</taxon>
    </lineage>
</organism>
<dbReference type="RefSeq" id="XP_006824782.1">
    <property type="nucleotide sequence ID" value="XM_006824719.1"/>
</dbReference>
<keyword evidence="1" id="KW-1133">Transmembrane helix</keyword>
<proteinExistence type="predicted"/>